<keyword evidence="8" id="KW-0902">Two-component regulatory system</keyword>
<dbReference type="Pfam" id="PF02518">
    <property type="entry name" value="HATPase_c"/>
    <property type="match status" value="1"/>
</dbReference>
<dbReference type="CDD" id="cd16917">
    <property type="entry name" value="HATPase_UhpB-NarQ-NarX-like"/>
    <property type="match status" value="1"/>
</dbReference>
<dbReference type="Pfam" id="PF13424">
    <property type="entry name" value="TPR_12"/>
    <property type="match status" value="3"/>
</dbReference>
<feature type="signal peptide" evidence="11">
    <location>
        <begin position="1"/>
        <end position="25"/>
    </location>
</feature>
<keyword evidence="10" id="KW-0472">Membrane</keyword>
<dbReference type="InterPro" id="IPR011712">
    <property type="entry name" value="Sig_transdc_His_kin_sub3_dim/P"/>
</dbReference>
<dbReference type="PROSITE" id="PS50109">
    <property type="entry name" value="HIS_KIN"/>
    <property type="match status" value="1"/>
</dbReference>
<evidence type="ECO:0000256" key="1">
    <source>
        <dbReference type="ARBA" id="ARBA00000085"/>
    </source>
</evidence>
<dbReference type="SUPFAM" id="SSF55874">
    <property type="entry name" value="ATPase domain of HSP90 chaperone/DNA topoisomerase II/histidine kinase"/>
    <property type="match status" value="1"/>
</dbReference>
<comment type="catalytic activity">
    <reaction evidence="1">
        <text>ATP + protein L-histidine = ADP + protein N-phospho-L-histidine.</text>
        <dbReference type="EC" id="2.7.13.3"/>
    </reaction>
</comment>
<sequence>MKSMKQFLSGVIFLTLLFHYTASFAIPTPVIKPTQDSNTVKKLLDSAYVLESTDKDAALTIYRKAYTIGVQINYILGQAKALHYSGIVYSDKSQYPKAIDMYRKALKLYHKINYPRGIGACYTNIGNIYQYESKLDSAVANYQQGLKVFEEFSLTNALAQASGNVGNIFQQAGQFEKAYHYHNQSIKYAEITKDSSILANSLINLGSILDALDKQEQSFETHKRALKIGTLTNNYYVIQLASINIADYYKDKQQYTEAIKYGLRSLHYANKLSSTFDIADIKNRLGDLYLLDKNYTTAEIYFNEAMALSEPLKTTGLTSSIYNSLNKLYAATGDYKEAYKYLSLAKNLNDSILGEKQIKSISELEVKYQTAQKDQQLVQKQLQIAKQDLRIKQKTRILMITIAGIILLLIASAFIFINYRNKMKLQTQHLILLEKKKEINILEAMIKGEEKERSRIAKDLHDGVGGLLSAAKMQFSVLSTEIFQLTGKDQFSKALNLLDDSAGEIRKIAHNLMPELLINYGLGEALSHFVNRMNNTHLKISFISIGELPEVNQNYELTIYRIVQELINNIIKHADASEALVQLSFQEDVLSITVEDNGKGFDLTTATNGAGLSSIQTRVAALGGSFELTGSINNGTTVFIEFDLAVNNYV</sequence>
<name>H8KRT2_SOLCM</name>
<evidence type="ECO:0000313" key="14">
    <source>
        <dbReference type="Proteomes" id="UP000007590"/>
    </source>
</evidence>
<dbReference type="SUPFAM" id="SSF48452">
    <property type="entry name" value="TPR-like"/>
    <property type="match status" value="2"/>
</dbReference>
<dbReference type="Gene3D" id="1.25.40.10">
    <property type="entry name" value="Tetratricopeptide repeat domain"/>
    <property type="match status" value="2"/>
</dbReference>
<evidence type="ECO:0000256" key="5">
    <source>
        <dbReference type="ARBA" id="ARBA00022741"/>
    </source>
</evidence>
<dbReference type="PROSITE" id="PS50005">
    <property type="entry name" value="TPR"/>
    <property type="match status" value="2"/>
</dbReference>
<dbReference type="eggNOG" id="COG0457">
    <property type="taxonomic scope" value="Bacteria"/>
</dbReference>
<evidence type="ECO:0000256" key="2">
    <source>
        <dbReference type="ARBA" id="ARBA00012438"/>
    </source>
</evidence>
<keyword evidence="10" id="KW-1133">Transmembrane helix</keyword>
<dbReference type="EC" id="2.7.13.3" evidence="2"/>
<keyword evidence="11" id="KW-0732">Signal</keyword>
<keyword evidence="7" id="KW-0067">ATP-binding</keyword>
<evidence type="ECO:0000256" key="3">
    <source>
        <dbReference type="ARBA" id="ARBA00022553"/>
    </source>
</evidence>
<dbReference type="KEGG" id="scn:Solca_2686"/>
<dbReference type="Gene3D" id="1.20.5.1930">
    <property type="match status" value="1"/>
</dbReference>
<dbReference type="GO" id="GO:0016020">
    <property type="term" value="C:membrane"/>
    <property type="evidence" value="ECO:0007669"/>
    <property type="project" value="InterPro"/>
</dbReference>
<dbReference type="SMART" id="SM00387">
    <property type="entry name" value="HATPase_c"/>
    <property type="match status" value="1"/>
</dbReference>
<dbReference type="PANTHER" id="PTHR24421">
    <property type="entry name" value="NITRATE/NITRITE SENSOR PROTEIN NARX-RELATED"/>
    <property type="match status" value="1"/>
</dbReference>
<dbReference type="GO" id="GO:0005524">
    <property type="term" value="F:ATP binding"/>
    <property type="evidence" value="ECO:0007669"/>
    <property type="project" value="UniProtKB-KW"/>
</dbReference>
<dbReference type="InterPro" id="IPR011990">
    <property type="entry name" value="TPR-like_helical_dom_sf"/>
</dbReference>
<evidence type="ECO:0000256" key="10">
    <source>
        <dbReference type="SAM" id="Phobius"/>
    </source>
</evidence>
<keyword evidence="5" id="KW-0547">Nucleotide-binding</keyword>
<evidence type="ECO:0000313" key="13">
    <source>
        <dbReference type="EMBL" id="AFD07720.1"/>
    </source>
</evidence>
<keyword evidence="10" id="KW-0812">Transmembrane</keyword>
<organism evidence="13 14">
    <name type="scientific">Solitalea canadensis (strain ATCC 29591 / DSM 3403 / JCM 21819 / LMG 8368 / NBRC 15130 / NCIMB 12057 / USAM 9D)</name>
    <name type="common">Flexibacter canadensis</name>
    <dbReference type="NCBI Taxonomy" id="929556"/>
    <lineage>
        <taxon>Bacteria</taxon>
        <taxon>Pseudomonadati</taxon>
        <taxon>Bacteroidota</taxon>
        <taxon>Sphingobacteriia</taxon>
        <taxon>Sphingobacteriales</taxon>
        <taxon>Sphingobacteriaceae</taxon>
        <taxon>Solitalea</taxon>
    </lineage>
</organism>
<accession>H8KRT2</accession>
<protein>
    <recommendedName>
        <fullName evidence="2">histidine kinase</fullName>
        <ecNumber evidence="2">2.7.13.3</ecNumber>
    </recommendedName>
</protein>
<keyword evidence="9" id="KW-0802">TPR repeat</keyword>
<keyword evidence="6 13" id="KW-0418">Kinase</keyword>
<evidence type="ECO:0000259" key="12">
    <source>
        <dbReference type="PROSITE" id="PS50109"/>
    </source>
</evidence>
<dbReference type="OrthoDB" id="9778366at2"/>
<dbReference type="AlphaFoldDB" id="H8KRT2"/>
<proteinExistence type="predicted"/>
<evidence type="ECO:0000256" key="9">
    <source>
        <dbReference type="PROSITE-ProRule" id="PRU00339"/>
    </source>
</evidence>
<dbReference type="GO" id="GO:0046983">
    <property type="term" value="F:protein dimerization activity"/>
    <property type="evidence" value="ECO:0007669"/>
    <property type="project" value="InterPro"/>
</dbReference>
<dbReference type="Gene3D" id="3.30.565.10">
    <property type="entry name" value="Histidine kinase-like ATPase, C-terminal domain"/>
    <property type="match status" value="1"/>
</dbReference>
<dbReference type="InterPro" id="IPR019734">
    <property type="entry name" value="TPR_rpt"/>
</dbReference>
<dbReference type="SMART" id="SM00028">
    <property type="entry name" value="TPR"/>
    <property type="match status" value="7"/>
</dbReference>
<gene>
    <name evidence="13" type="ordered locus">Solca_2686</name>
</gene>
<dbReference type="STRING" id="929556.Solca_2686"/>
<feature type="repeat" description="TPR" evidence="9">
    <location>
        <begin position="79"/>
        <end position="112"/>
    </location>
</feature>
<evidence type="ECO:0000256" key="4">
    <source>
        <dbReference type="ARBA" id="ARBA00022679"/>
    </source>
</evidence>
<feature type="repeat" description="TPR" evidence="9">
    <location>
        <begin position="319"/>
        <end position="352"/>
    </location>
</feature>
<feature type="transmembrane region" description="Helical" evidence="10">
    <location>
        <begin position="397"/>
        <end position="419"/>
    </location>
</feature>
<dbReference type="Pfam" id="PF07730">
    <property type="entry name" value="HisKA_3"/>
    <property type="match status" value="1"/>
</dbReference>
<dbReference type="GO" id="GO:0000155">
    <property type="term" value="F:phosphorelay sensor kinase activity"/>
    <property type="evidence" value="ECO:0007669"/>
    <property type="project" value="InterPro"/>
</dbReference>
<feature type="domain" description="Histidine kinase" evidence="12">
    <location>
        <begin position="455"/>
        <end position="646"/>
    </location>
</feature>
<keyword evidence="4" id="KW-0808">Transferase</keyword>
<dbReference type="EMBL" id="CP003349">
    <property type="protein sequence ID" value="AFD07720.1"/>
    <property type="molecule type" value="Genomic_DNA"/>
</dbReference>
<dbReference type="HOGENOM" id="CLU_000445_106_2_10"/>
<dbReference type="PANTHER" id="PTHR24421:SF10">
    <property type="entry name" value="NITRATE_NITRITE SENSOR PROTEIN NARQ"/>
    <property type="match status" value="1"/>
</dbReference>
<reference evidence="13" key="1">
    <citation type="submission" date="2012-02" db="EMBL/GenBank/DDBJ databases">
        <title>The complete genome of Solitalea canadensis DSM 3403.</title>
        <authorList>
            <consortium name="US DOE Joint Genome Institute (JGI-PGF)"/>
            <person name="Lucas S."/>
            <person name="Copeland A."/>
            <person name="Lapidus A."/>
            <person name="Glavina del Rio T."/>
            <person name="Dalin E."/>
            <person name="Tice H."/>
            <person name="Bruce D."/>
            <person name="Goodwin L."/>
            <person name="Pitluck S."/>
            <person name="Peters L."/>
            <person name="Ovchinnikova G."/>
            <person name="Lu M."/>
            <person name="Kyrpides N."/>
            <person name="Mavromatis K."/>
            <person name="Ivanova N."/>
            <person name="Brettin T."/>
            <person name="Detter J.C."/>
            <person name="Han C."/>
            <person name="Larimer F."/>
            <person name="Land M."/>
            <person name="Hauser L."/>
            <person name="Markowitz V."/>
            <person name="Cheng J.-F."/>
            <person name="Hugenholtz P."/>
            <person name="Woyke T."/>
            <person name="Wu D."/>
            <person name="Spring S."/>
            <person name="Schroeder M."/>
            <person name="Kopitz M."/>
            <person name="Brambilla E."/>
            <person name="Klenk H.-P."/>
            <person name="Eisen J.A."/>
        </authorList>
    </citation>
    <scope>NUCLEOTIDE SEQUENCE</scope>
    <source>
        <strain evidence="13">DSM 3403</strain>
    </source>
</reference>
<evidence type="ECO:0000256" key="8">
    <source>
        <dbReference type="ARBA" id="ARBA00023012"/>
    </source>
</evidence>
<dbReference type="InterPro" id="IPR005467">
    <property type="entry name" value="His_kinase_dom"/>
</dbReference>
<evidence type="ECO:0000256" key="11">
    <source>
        <dbReference type="SAM" id="SignalP"/>
    </source>
</evidence>
<dbReference type="eggNOG" id="COG4585">
    <property type="taxonomic scope" value="Bacteria"/>
</dbReference>
<dbReference type="InterPro" id="IPR050482">
    <property type="entry name" value="Sensor_HK_TwoCompSys"/>
</dbReference>
<dbReference type="InterPro" id="IPR003594">
    <property type="entry name" value="HATPase_dom"/>
</dbReference>
<feature type="chain" id="PRO_5003614419" description="histidine kinase" evidence="11">
    <location>
        <begin position="26"/>
        <end position="650"/>
    </location>
</feature>
<evidence type="ECO:0000256" key="7">
    <source>
        <dbReference type="ARBA" id="ARBA00022840"/>
    </source>
</evidence>
<keyword evidence="14" id="KW-1185">Reference proteome</keyword>
<dbReference type="Proteomes" id="UP000007590">
    <property type="component" value="Chromosome"/>
</dbReference>
<evidence type="ECO:0000256" key="6">
    <source>
        <dbReference type="ARBA" id="ARBA00022777"/>
    </source>
</evidence>
<keyword evidence="3" id="KW-0597">Phosphoprotein</keyword>
<dbReference type="InterPro" id="IPR036890">
    <property type="entry name" value="HATPase_C_sf"/>
</dbReference>